<feature type="compositionally biased region" description="Low complexity" evidence="1">
    <location>
        <begin position="59"/>
        <end position="69"/>
    </location>
</feature>
<protein>
    <submittedName>
        <fullName evidence="2">Uncharacterized protein</fullName>
    </submittedName>
</protein>
<comment type="caution">
    <text evidence="2">The sequence shown here is derived from an EMBL/GenBank/DDBJ whole genome shotgun (WGS) entry which is preliminary data.</text>
</comment>
<feature type="non-terminal residue" evidence="2">
    <location>
        <position position="1"/>
    </location>
</feature>
<evidence type="ECO:0000313" key="2">
    <source>
        <dbReference type="EMBL" id="KAF6171597.1"/>
    </source>
</evidence>
<feature type="non-terminal residue" evidence="2">
    <location>
        <position position="99"/>
    </location>
</feature>
<sequence length="99" mass="11212">GGDCRDLSLDLFQTRTTSIPDSRTIHILELPQYQTHALYICHIRSTMTLGPRTDKERGSSTTSNMNKSKTPVISHKLAVTYSTITCPIFRRIPLHDIKL</sequence>
<name>A0A7J7NWL7_9MAGN</name>
<evidence type="ECO:0000313" key="3">
    <source>
        <dbReference type="Proteomes" id="UP000541444"/>
    </source>
</evidence>
<feature type="region of interest" description="Disordered" evidence="1">
    <location>
        <begin position="50"/>
        <end position="69"/>
    </location>
</feature>
<organism evidence="2 3">
    <name type="scientific">Kingdonia uniflora</name>
    <dbReference type="NCBI Taxonomy" id="39325"/>
    <lineage>
        <taxon>Eukaryota</taxon>
        <taxon>Viridiplantae</taxon>
        <taxon>Streptophyta</taxon>
        <taxon>Embryophyta</taxon>
        <taxon>Tracheophyta</taxon>
        <taxon>Spermatophyta</taxon>
        <taxon>Magnoliopsida</taxon>
        <taxon>Ranunculales</taxon>
        <taxon>Circaeasteraceae</taxon>
        <taxon>Kingdonia</taxon>
    </lineage>
</organism>
<reference evidence="2 3" key="1">
    <citation type="journal article" date="2020" name="IScience">
        <title>Genome Sequencing of the Endangered Kingdonia uniflora (Circaeasteraceae, Ranunculales) Reveals Potential Mechanisms of Evolutionary Specialization.</title>
        <authorList>
            <person name="Sun Y."/>
            <person name="Deng T."/>
            <person name="Zhang A."/>
            <person name="Moore M.J."/>
            <person name="Landis J.B."/>
            <person name="Lin N."/>
            <person name="Zhang H."/>
            <person name="Zhang X."/>
            <person name="Huang J."/>
            <person name="Zhang X."/>
            <person name="Sun H."/>
            <person name="Wang H."/>
        </authorList>
    </citation>
    <scope>NUCLEOTIDE SEQUENCE [LARGE SCALE GENOMIC DNA]</scope>
    <source>
        <strain evidence="2">TB1705</strain>
        <tissue evidence="2">Leaf</tissue>
    </source>
</reference>
<dbReference type="Proteomes" id="UP000541444">
    <property type="component" value="Unassembled WGS sequence"/>
</dbReference>
<gene>
    <name evidence="2" type="ORF">GIB67_018121</name>
</gene>
<dbReference type="AlphaFoldDB" id="A0A7J7NWL7"/>
<keyword evidence="3" id="KW-1185">Reference proteome</keyword>
<evidence type="ECO:0000256" key="1">
    <source>
        <dbReference type="SAM" id="MobiDB-lite"/>
    </source>
</evidence>
<dbReference type="EMBL" id="JACGCM010000479">
    <property type="protein sequence ID" value="KAF6171597.1"/>
    <property type="molecule type" value="Genomic_DNA"/>
</dbReference>
<proteinExistence type="predicted"/>
<accession>A0A7J7NWL7</accession>